<accession>A0A366K664</accession>
<gene>
    <name evidence="1" type="ORF">CRD60_08300</name>
</gene>
<evidence type="ECO:0000313" key="1">
    <source>
        <dbReference type="EMBL" id="RBP97159.1"/>
    </source>
</evidence>
<reference evidence="1 2" key="1">
    <citation type="submission" date="2017-10" db="EMBL/GenBank/DDBJ databases">
        <title>Bifidobacterium xylocopum sp. nov. and Bifidobacterium aemilianum sp. nov., from the carpenter bee (Xylocopa violacea) digestive tract.</title>
        <authorList>
            <person name="Alberoni D."/>
            <person name="Baffoni L."/>
            <person name="Di Gioia D."/>
            <person name="Gaggia F."/>
            <person name="Biavati B."/>
        </authorList>
    </citation>
    <scope>NUCLEOTIDE SEQUENCE [LARGE SCALE GENOMIC DNA]</scope>
    <source>
        <strain evidence="1 2">XV10</strain>
    </source>
</reference>
<evidence type="ECO:0000313" key="2">
    <source>
        <dbReference type="Proteomes" id="UP000252530"/>
    </source>
</evidence>
<organism evidence="1 2">
    <name type="scientific">Bifidobacterium aemilianum</name>
    <dbReference type="NCBI Taxonomy" id="2493120"/>
    <lineage>
        <taxon>Bacteria</taxon>
        <taxon>Bacillati</taxon>
        <taxon>Actinomycetota</taxon>
        <taxon>Actinomycetes</taxon>
        <taxon>Bifidobacteriales</taxon>
        <taxon>Bifidobacteriaceae</taxon>
        <taxon>Bifidobacterium</taxon>
    </lineage>
</organism>
<comment type="caution">
    <text evidence="1">The sequence shown here is derived from an EMBL/GenBank/DDBJ whole genome shotgun (WGS) entry which is preliminary data.</text>
</comment>
<dbReference type="Proteomes" id="UP000252530">
    <property type="component" value="Unassembled WGS sequence"/>
</dbReference>
<dbReference type="AlphaFoldDB" id="A0A366K664"/>
<name>A0A366K664_9BIFI</name>
<keyword evidence="2" id="KW-1185">Reference proteome</keyword>
<proteinExistence type="predicted"/>
<evidence type="ECO:0008006" key="3">
    <source>
        <dbReference type="Google" id="ProtNLM"/>
    </source>
</evidence>
<sequence>MKAEDGVCVRVAYRGLGGVYRRQVQGSQFVVIEGPDFVWTVEAGEGLISAAAKFAGKVNNAVRQYETAHQISATLAPPNPATSNLGKQLEQLSELHFSGALSNAEFSAAKSRLLGI</sequence>
<protein>
    <recommendedName>
        <fullName evidence="3">SHOCT domain-containing protein</fullName>
    </recommendedName>
</protein>
<dbReference type="EMBL" id="PDCG01000039">
    <property type="protein sequence ID" value="RBP97159.1"/>
    <property type="molecule type" value="Genomic_DNA"/>
</dbReference>